<sequence length="783" mass="85157">MHAGPDETLALRLRSSALDDLPQGVIRLGLDGRMRYLNRSAAALAGPGAVLGARLLDLPFDTTSVQRLRAELGRRHETQRGSEYPLTLMRPDLGAGVRVFLKVSAVPDYDAEGRLAGSVGFIDDQTMERANLGIHEAIGAAGDCDRLLAALADRLGEVMQFDALMVSLISADRAAVRLLYSQPGWRPVTSWGWWPMPEMVRADLDTLTATRVDGIAELFAREPYAGIAADDAATREFLAQGWRQMLRRPVMRGDALAAIVTLLRHDERPFGPRDVEHAAHLPIGEAVGMALALDHQRALEFELELIGRMAQAAASLTEVACVLVDGLRCSRGWDHVSLFRVDHDEGQLVLVQQSTLPDAALPEGYRQPIASGVLGEVARSGRALRVADVRSSTLYMRGVAGTVSEMGLPVPGQPVRWIVNLESTQNNAFAAEEQRSIERMLGIAGLILDRTWALEFNTAMLEAVADAVIQTSARGEIQAVNPACEALLGMDREQLQGQRLAALISAPGNEPDPPGYAERLVAMPRLLSSEVELLTPDGRHLPVLLSGASLPAQIGGKVYVASDLRFRREAQRMDALRHVYAQLANEIRVPLSLASTFLRGHGSDPAHAADAVDKALRQLVRADLSLERVLRLAATPEDGELPLRVLSLEQLAMHLGEDLPQSHQALVRVAVDGGTPPVWAAPPELAFCASSLLAFLLRMRAQRDLILVRVDAGGREPQLCLDLVDAEGHPSPTRLAPRSDEEREFALAETVVRSLMRRMRGRLLLQQREGLSLRLQLCSALGA</sequence>
<dbReference type="CDD" id="cd00130">
    <property type="entry name" value="PAS"/>
    <property type="match status" value="2"/>
</dbReference>
<protein>
    <submittedName>
        <fullName evidence="2">Histidine kinase</fullName>
    </submittedName>
</protein>
<accession>A0ABS1DX21</accession>
<gene>
    <name evidence="2" type="ORF">CKO43_15485</name>
</gene>
<name>A0ABS1DX21_RUBGE</name>
<dbReference type="NCBIfam" id="TIGR00229">
    <property type="entry name" value="sensory_box"/>
    <property type="match status" value="1"/>
</dbReference>
<evidence type="ECO:0000313" key="2">
    <source>
        <dbReference type="EMBL" id="MBK1714175.1"/>
    </source>
</evidence>
<dbReference type="PROSITE" id="PS50112">
    <property type="entry name" value="PAS"/>
    <property type="match status" value="1"/>
</dbReference>
<dbReference type="SUPFAM" id="SSF55785">
    <property type="entry name" value="PYP-like sensor domain (PAS domain)"/>
    <property type="match status" value="2"/>
</dbReference>
<dbReference type="SMART" id="SM00091">
    <property type="entry name" value="PAS"/>
    <property type="match status" value="2"/>
</dbReference>
<dbReference type="InterPro" id="IPR000014">
    <property type="entry name" value="PAS"/>
</dbReference>
<dbReference type="Gene3D" id="3.30.450.20">
    <property type="entry name" value="PAS domain"/>
    <property type="match status" value="2"/>
</dbReference>
<dbReference type="Gene3D" id="3.30.450.40">
    <property type="match status" value="2"/>
</dbReference>
<dbReference type="EMBL" id="NRRU01000058">
    <property type="protein sequence ID" value="MBK1714175.1"/>
    <property type="molecule type" value="Genomic_DNA"/>
</dbReference>
<dbReference type="RefSeq" id="WP_200379189.1">
    <property type="nucleotide sequence ID" value="NZ_NRRU01000058.1"/>
</dbReference>
<keyword evidence="2" id="KW-0418">Kinase</keyword>
<dbReference type="InterPro" id="IPR029016">
    <property type="entry name" value="GAF-like_dom_sf"/>
</dbReference>
<proteinExistence type="predicted"/>
<feature type="domain" description="PAS" evidence="1">
    <location>
        <begin position="453"/>
        <end position="498"/>
    </location>
</feature>
<dbReference type="InterPro" id="IPR035965">
    <property type="entry name" value="PAS-like_dom_sf"/>
</dbReference>
<comment type="caution">
    <text evidence="2">The sequence shown here is derived from an EMBL/GenBank/DDBJ whole genome shotgun (WGS) entry which is preliminary data.</text>
</comment>
<reference evidence="2" key="2">
    <citation type="journal article" date="2020" name="Microorganisms">
        <title>Osmotic Adaptation and Compatible Solute Biosynthesis of Phototrophic Bacteria as Revealed from Genome Analyses.</title>
        <authorList>
            <person name="Imhoff J.F."/>
            <person name="Rahn T."/>
            <person name="Kunzel S."/>
            <person name="Keller A."/>
            <person name="Neulinger S.C."/>
        </authorList>
    </citation>
    <scope>NUCLEOTIDE SEQUENCE</scope>
    <source>
        <strain evidence="2">IM 151</strain>
    </source>
</reference>
<dbReference type="Pfam" id="PF13426">
    <property type="entry name" value="PAS_9"/>
    <property type="match status" value="1"/>
</dbReference>
<organism evidence="2 3">
    <name type="scientific">Rubrivivax gelatinosus</name>
    <name type="common">Rhodocyclus gelatinosus</name>
    <name type="synonym">Rhodopseudomonas gelatinosa</name>
    <dbReference type="NCBI Taxonomy" id="28068"/>
    <lineage>
        <taxon>Bacteria</taxon>
        <taxon>Pseudomonadati</taxon>
        <taxon>Pseudomonadota</taxon>
        <taxon>Betaproteobacteria</taxon>
        <taxon>Burkholderiales</taxon>
        <taxon>Sphaerotilaceae</taxon>
        <taxon>Rubrivivax</taxon>
    </lineage>
</organism>
<reference evidence="2" key="1">
    <citation type="submission" date="2017-08" db="EMBL/GenBank/DDBJ databases">
        <authorList>
            <person name="Imhoff J.F."/>
            <person name="Rahn T."/>
            <person name="Kuenzel S."/>
            <person name="Neulinger S.C."/>
        </authorList>
    </citation>
    <scope>NUCLEOTIDE SEQUENCE</scope>
    <source>
        <strain evidence="2">IM 151</strain>
    </source>
</reference>
<evidence type="ECO:0000313" key="3">
    <source>
        <dbReference type="Proteomes" id="UP001041814"/>
    </source>
</evidence>
<evidence type="ECO:0000259" key="1">
    <source>
        <dbReference type="PROSITE" id="PS50112"/>
    </source>
</evidence>
<dbReference type="SUPFAM" id="SSF55781">
    <property type="entry name" value="GAF domain-like"/>
    <property type="match status" value="2"/>
</dbReference>
<keyword evidence="2" id="KW-0808">Transferase</keyword>
<dbReference type="Pfam" id="PF08448">
    <property type="entry name" value="PAS_4"/>
    <property type="match status" value="1"/>
</dbReference>
<dbReference type="GO" id="GO:0016301">
    <property type="term" value="F:kinase activity"/>
    <property type="evidence" value="ECO:0007669"/>
    <property type="project" value="UniProtKB-KW"/>
</dbReference>
<dbReference type="InterPro" id="IPR013656">
    <property type="entry name" value="PAS_4"/>
</dbReference>
<keyword evidence="3" id="KW-1185">Reference proteome</keyword>
<dbReference type="Proteomes" id="UP001041814">
    <property type="component" value="Unassembled WGS sequence"/>
</dbReference>